<reference evidence="4" key="3">
    <citation type="submission" date="2019-06" db="EMBL/GenBank/DDBJ databases">
        <authorList>
            <person name="Poynton C."/>
            <person name="Hasenbein S."/>
            <person name="Benoit J.B."/>
            <person name="Sepulveda M.S."/>
            <person name="Poelchau M.F."/>
            <person name="Murali S.C."/>
            <person name="Chen S."/>
            <person name="Glastad K.M."/>
            <person name="Werren J.H."/>
            <person name="Vineis J.H."/>
            <person name="Bowen J.L."/>
            <person name="Friedrich M."/>
            <person name="Jones J."/>
            <person name="Robertson H.M."/>
            <person name="Feyereisen R."/>
            <person name="Mechler-Hickson A."/>
            <person name="Mathers N."/>
            <person name="Lee C.E."/>
            <person name="Colbourne J.K."/>
            <person name="Biales A."/>
            <person name="Johnston J.S."/>
            <person name="Wellborn G.A."/>
            <person name="Rosendale A.J."/>
            <person name="Cridge A.G."/>
            <person name="Munoz-Torres M.C."/>
            <person name="Bain P.A."/>
            <person name="Manny A.R."/>
            <person name="Major K.M."/>
            <person name="Lambert F.N."/>
            <person name="Vulpe C.D."/>
            <person name="Tuck P."/>
            <person name="Blalock B.J."/>
            <person name="Lin Y.-Y."/>
            <person name="Smith M.E."/>
            <person name="Ochoa-Acuna H."/>
            <person name="Chen M.-J.M."/>
            <person name="Childers C.P."/>
            <person name="Qu J."/>
            <person name="Dugan S."/>
            <person name="Lee S.L."/>
            <person name="Chao H."/>
            <person name="Dinh H."/>
            <person name="Han Y."/>
            <person name="Doddapaneni H."/>
            <person name="Worley K.C."/>
            <person name="Muzny D.M."/>
            <person name="Gibbs R.A."/>
            <person name="Richards S."/>
        </authorList>
    </citation>
    <scope>NUCLEOTIDE SEQUENCE</scope>
    <source>
        <strain evidence="4">HAZT.00-mixed</strain>
        <tissue evidence="4">Whole organism</tissue>
    </source>
</reference>
<dbReference type="Pfam" id="PF00076">
    <property type="entry name" value="RRM_1"/>
    <property type="match status" value="1"/>
</dbReference>
<proteinExistence type="predicted"/>
<evidence type="ECO:0000256" key="2">
    <source>
        <dbReference type="PROSITE-ProRule" id="PRU00176"/>
    </source>
</evidence>
<dbReference type="EMBL" id="JQDR03001509">
    <property type="protein sequence ID" value="KAA0203508.1"/>
    <property type="molecule type" value="Genomic_DNA"/>
</dbReference>
<dbReference type="Proteomes" id="UP000711488">
    <property type="component" value="Unassembled WGS sequence"/>
</dbReference>
<dbReference type="GO" id="GO:0003729">
    <property type="term" value="F:mRNA binding"/>
    <property type="evidence" value="ECO:0007669"/>
    <property type="project" value="TreeGrafter"/>
</dbReference>
<dbReference type="PANTHER" id="PTHR18806:SF4">
    <property type="entry name" value="RNA-BINDING PROTEIN 25"/>
    <property type="match status" value="1"/>
</dbReference>
<reference evidence="4" key="1">
    <citation type="submission" date="2014-08" db="EMBL/GenBank/DDBJ databases">
        <authorList>
            <person name="Murali S."/>
            <person name="Richards S."/>
            <person name="Bandaranaike D."/>
            <person name="Bellair M."/>
            <person name="Blankenburg K."/>
            <person name="Chao H."/>
            <person name="Dinh H."/>
            <person name="Doddapaneni H."/>
            <person name="Dugan-Rocha S."/>
            <person name="Elkadiri S."/>
            <person name="Gnanaolivu R."/>
            <person name="Hughes D."/>
            <person name="Lee S."/>
            <person name="Li M."/>
            <person name="Ming W."/>
            <person name="Munidasa M."/>
            <person name="Muniz J."/>
            <person name="Nguyen L."/>
            <person name="Osuji N."/>
            <person name="Pu L.-L."/>
            <person name="Puazo M."/>
            <person name="Skinner E."/>
            <person name="Qu C."/>
            <person name="Quiroz J."/>
            <person name="Raj R."/>
            <person name="Weissenberger G."/>
            <person name="Xin Y."/>
            <person name="Zou X."/>
            <person name="Han Y."/>
            <person name="Worley K."/>
            <person name="Muzny D."/>
            <person name="Gibbs R."/>
        </authorList>
    </citation>
    <scope>NUCLEOTIDE SEQUENCE</scope>
    <source>
        <strain evidence="4">HAZT.00-mixed</strain>
        <tissue evidence="4">Whole organism</tissue>
    </source>
</reference>
<dbReference type="SMART" id="SM00360">
    <property type="entry name" value="RRM"/>
    <property type="match status" value="1"/>
</dbReference>
<dbReference type="InterPro" id="IPR000504">
    <property type="entry name" value="RRM_dom"/>
</dbReference>
<dbReference type="CDD" id="cd12446">
    <property type="entry name" value="RRM_RBM25"/>
    <property type="match status" value="1"/>
</dbReference>
<keyword evidence="1 2" id="KW-0694">RNA-binding</keyword>
<dbReference type="InterPro" id="IPR035979">
    <property type="entry name" value="RBD_domain_sf"/>
</dbReference>
<evidence type="ECO:0000313" key="4">
    <source>
        <dbReference type="EMBL" id="KAA0203508.1"/>
    </source>
</evidence>
<organism evidence="4">
    <name type="scientific">Hyalella azteca</name>
    <name type="common">Amphipod</name>
    <dbReference type="NCBI Taxonomy" id="294128"/>
    <lineage>
        <taxon>Eukaryota</taxon>
        <taxon>Metazoa</taxon>
        <taxon>Ecdysozoa</taxon>
        <taxon>Arthropoda</taxon>
        <taxon>Crustacea</taxon>
        <taxon>Multicrustacea</taxon>
        <taxon>Malacostraca</taxon>
        <taxon>Eumalacostraca</taxon>
        <taxon>Peracarida</taxon>
        <taxon>Amphipoda</taxon>
        <taxon>Senticaudata</taxon>
        <taxon>Talitrida</taxon>
        <taxon>Talitroidea</taxon>
        <taxon>Hyalellidae</taxon>
        <taxon>Hyalella</taxon>
    </lineage>
</organism>
<evidence type="ECO:0000259" key="3">
    <source>
        <dbReference type="PROSITE" id="PS50102"/>
    </source>
</evidence>
<evidence type="ECO:0000256" key="1">
    <source>
        <dbReference type="ARBA" id="ARBA00022884"/>
    </source>
</evidence>
<dbReference type="AlphaFoldDB" id="A0A6A0HCI0"/>
<dbReference type="InterPro" id="IPR034268">
    <property type="entry name" value="RBM25_RRM"/>
</dbReference>
<dbReference type="InterPro" id="IPR052768">
    <property type="entry name" value="RBM25"/>
</dbReference>
<dbReference type="InterPro" id="IPR012677">
    <property type="entry name" value="Nucleotide-bd_a/b_plait_sf"/>
</dbReference>
<accession>A0A6A0HCI0</accession>
<dbReference type="Gene3D" id="3.30.70.330">
    <property type="match status" value="1"/>
</dbReference>
<comment type="caution">
    <text evidence="4">The sequence shown here is derived from an EMBL/GenBank/DDBJ whole genome shotgun (WGS) entry which is preliminary data.</text>
</comment>
<feature type="domain" description="RRM" evidence="3">
    <location>
        <begin position="120"/>
        <end position="197"/>
    </location>
</feature>
<protein>
    <recommendedName>
        <fullName evidence="3">RRM domain-containing protein</fullName>
    </recommendedName>
</protein>
<gene>
    <name evidence="4" type="ORF">HAZT_HAZT001798</name>
</gene>
<dbReference type="SUPFAM" id="SSF54928">
    <property type="entry name" value="RNA-binding domain, RBD"/>
    <property type="match status" value="1"/>
</dbReference>
<dbReference type="PROSITE" id="PS50102">
    <property type="entry name" value="RRM"/>
    <property type="match status" value="1"/>
</dbReference>
<dbReference type="GO" id="GO:0005681">
    <property type="term" value="C:spliceosomal complex"/>
    <property type="evidence" value="ECO:0007669"/>
    <property type="project" value="TreeGrafter"/>
</dbReference>
<reference evidence="4" key="2">
    <citation type="journal article" date="2018" name="Environ. Sci. Technol.">
        <title>The Toxicogenome of Hyalella azteca: A Model for Sediment Ecotoxicology and Evolutionary Toxicology.</title>
        <authorList>
            <person name="Poynton H.C."/>
            <person name="Hasenbein S."/>
            <person name="Benoit J.B."/>
            <person name="Sepulveda M.S."/>
            <person name="Poelchau M.F."/>
            <person name="Hughes D.S.T."/>
            <person name="Murali S.C."/>
            <person name="Chen S."/>
            <person name="Glastad K.M."/>
            <person name="Goodisman M.A.D."/>
            <person name="Werren J.H."/>
            <person name="Vineis J.H."/>
            <person name="Bowen J.L."/>
            <person name="Friedrich M."/>
            <person name="Jones J."/>
            <person name="Robertson H.M."/>
            <person name="Feyereisen R."/>
            <person name="Mechler-Hickson A."/>
            <person name="Mathers N."/>
            <person name="Lee C.E."/>
            <person name="Colbourne J.K."/>
            <person name="Biales A."/>
            <person name="Johnston J.S."/>
            <person name="Wellborn G.A."/>
            <person name="Rosendale A.J."/>
            <person name="Cridge A.G."/>
            <person name="Munoz-Torres M.C."/>
            <person name="Bain P.A."/>
            <person name="Manny A.R."/>
            <person name="Major K.M."/>
            <person name="Lambert F.N."/>
            <person name="Vulpe C.D."/>
            <person name="Tuck P."/>
            <person name="Blalock B.J."/>
            <person name="Lin Y.Y."/>
            <person name="Smith M.E."/>
            <person name="Ochoa-Acuna H."/>
            <person name="Chen M.M."/>
            <person name="Childers C.P."/>
            <person name="Qu J."/>
            <person name="Dugan S."/>
            <person name="Lee S.L."/>
            <person name="Chao H."/>
            <person name="Dinh H."/>
            <person name="Han Y."/>
            <person name="Doddapaneni H."/>
            <person name="Worley K.C."/>
            <person name="Muzny D.M."/>
            <person name="Gibbs R.A."/>
            <person name="Richards S."/>
        </authorList>
    </citation>
    <scope>NUCLEOTIDE SEQUENCE</scope>
    <source>
        <strain evidence="4">HAZT.00-mixed</strain>
        <tissue evidence="4">Whole organism</tissue>
    </source>
</reference>
<dbReference type="GO" id="GO:0000381">
    <property type="term" value="P:regulation of alternative mRNA splicing, via spliceosome"/>
    <property type="evidence" value="ECO:0007669"/>
    <property type="project" value="TreeGrafter"/>
</dbReference>
<dbReference type="PANTHER" id="PTHR18806">
    <property type="entry name" value="RBM25 PROTEIN"/>
    <property type="match status" value="1"/>
</dbReference>
<name>A0A6A0HCI0_HYAAZ</name>
<sequence length="215" mass="22811">MMPAVGIPMGQPLGSMHMGGNSMQMANRPIGPPGSMGPMGGPMGMGGPMRHTNMGPNNPGSMPMHMNTSGPVSYGMRVTNSPGVLSVTNARDKAGGVKSTTSLNKPIAFSKRVESSGPAVTVFVGNITERAPDVMIRQILNTCGPVLSWKRVQGASGKLQAFGFCEYGNPDSALRSIRLLHDYEIADKKLVVKADAKTKQLIDEYKGETCNIYLD</sequence>